<proteinExistence type="predicted"/>
<evidence type="ECO:0000313" key="3">
    <source>
        <dbReference type="Proteomes" id="UP001642406"/>
    </source>
</evidence>
<feature type="signal peptide" evidence="1">
    <location>
        <begin position="1"/>
        <end position="19"/>
    </location>
</feature>
<organism evidence="2 3">
    <name type="scientific">Sporothrix bragantina</name>
    <dbReference type="NCBI Taxonomy" id="671064"/>
    <lineage>
        <taxon>Eukaryota</taxon>
        <taxon>Fungi</taxon>
        <taxon>Dikarya</taxon>
        <taxon>Ascomycota</taxon>
        <taxon>Pezizomycotina</taxon>
        <taxon>Sordariomycetes</taxon>
        <taxon>Sordariomycetidae</taxon>
        <taxon>Ophiostomatales</taxon>
        <taxon>Ophiostomataceae</taxon>
        <taxon>Sporothrix</taxon>
    </lineage>
</organism>
<dbReference type="Proteomes" id="UP001642406">
    <property type="component" value="Unassembled WGS sequence"/>
</dbReference>
<accession>A0ABP0ARC8</accession>
<keyword evidence="1" id="KW-0732">Signal</keyword>
<gene>
    <name evidence="2" type="ORF">SBRCBS47491_000542</name>
</gene>
<dbReference type="EMBL" id="CAWUHC010000003">
    <property type="protein sequence ID" value="CAK7209736.1"/>
    <property type="molecule type" value="Genomic_DNA"/>
</dbReference>
<keyword evidence="3" id="KW-1185">Reference proteome</keyword>
<evidence type="ECO:0000313" key="2">
    <source>
        <dbReference type="EMBL" id="CAK7209736.1"/>
    </source>
</evidence>
<sequence>MTRLFTLAAAMLFCTTALAVPNVTVVPLGTKDCSSWPGHLASGDHVDASSHLQLVIAHSDDPAVDGLYAAEALYQWPAGRDTPGGFNFTALAFDLRKSRRFARIYLRCFDGVLRLGVYSNGTSPSKTTDLPSLGVNKDKRNGFLIESRPELGGGAAAAPYLGYPVEPYQLVDAATNKTLPGVFLGARNQTTWGFNFNDDGPCGTPFIYEARLQGLPQDPNVEPRATYDPWFFGFLKVVEYD</sequence>
<evidence type="ECO:0000256" key="1">
    <source>
        <dbReference type="SAM" id="SignalP"/>
    </source>
</evidence>
<name>A0ABP0ARC8_9PEZI</name>
<reference evidence="2 3" key="1">
    <citation type="submission" date="2024-01" db="EMBL/GenBank/DDBJ databases">
        <authorList>
            <person name="Allen C."/>
            <person name="Tagirdzhanova G."/>
        </authorList>
    </citation>
    <scope>NUCLEOTIDE SEQUENCE [LARGE SCALE GENOMIC DNA]</scope>
</reference>
<feature type="chain" id="PRO_5046885212" evidence="1">
    <location>
        <begin position="20"/>
        <end position="241"/>
    </location>
</feature>
<protein>
    <submittedName>
        <fullName evidence="2">Uncharacterized protein</fullName>
    </submittedName>
</protein>
<comment type="caution">
    <text evidence="2">The sequence shown here is derived from an EMBL/GenBank/DDBJ whole genome shotgun (WGS) entry which is preliminary data.</text>
</comment>